<feature type="region of interest" description="Disordered" evidence="1">
    <location>
        <begin position="1"/>
        <end position="28"/>
    </location>
</feature>
<name>A0A914VZA7_9BILA</name>
<protein>
    <submittedName>
        <fullName evidence="3">Uncharacterized protein</fullName>
    </submittedName>
</protein>
<reference evidence="3" key="1">
    <citation type="submission" date="2022-11" db="UniProtKB">
        <authorList>
            <consortium name="WormBaseParasite"/>
        </authorList>
    </citation>
    <scope>IDENTIFICATION</scope>
</reference>
<organism evidence="2 3">
    <name type="scientific">Plectus sambesii</name>
    <dbReference type="NCBI Taxonomy" id="2011161"/>
    <lineage>
        <taxon>Eukaryota</taxon>
        <taxon>Metazoa</taxon>
        <taxon>Ecdysozoa</taxon>
        <taxon>Nematoda</taxon>
        <taxon>Chromadorea</taxon>
        <taxon>Plectida</taxon>
        <taxon>Plectina</taxon>
        <taxon>Plectoidea</taxon>
        <taxon>Plectidae</taxon>
        <taxon>Plectus</taxon>
    </lineage>
</organism>
<accession>A0A914VZA7</accession>
<evidence type="ECO:0000256" key="1">
    <source>
        <dbReference type="SAM" id="MobiDB-lite"/>
    </source>
</evidence>
<evidence type="ECO:0000313" key="2">
    <source>
        <dbReference type="Proteomes" id="UP000887566"/>
    </source>
</evidence>
<keyword evidence="2" id="KW-1185">Reference proteome</keyword>
<proteinExistence type="predicted"/>
<sequence>MTIAPLFPSGSPSQTSNGCKDRSVGAVAPSQQSNFGSLLALSNSGHKAFGPSVPPRAHLPDISCEAVGWPSACSLSISRPLNDCPPDGGPSAV</sequence>
<evidence type="ECO:0000313" key="3">
    <source>
        <dbReference type="WBParaSite" id="PSAMB.scaffold2790size21283.g19160.t1"/>
    </source>
</evidence>
<dbReference type="AlphaFoldDB" id="A0A914VZA7"/>
<dbReference type="WBParaSite" id="PSAMB.scaffold2790size21283.g19160.t1">
    <property type="protein sequence ID" value="PSAMB.scaffold2790size21283.g19160.t1"/>
    <property type="gene ID" value="PSAMB.scaffold2790size21283.g19160"/>
</dbReference>
<dbReference type="Proteomes" id="UP000887566">
    <property type="component" value="Unplaced"/>
</dbReference>